<dbReference type="Proteomes" id="UP001500620">
    <property type="component" value="Unassembled WGS sequence"/>
</dbReference>
<proteinExistence type="predicted"/>
<reference evidence="3" key="1">
    <citation type="journal article" date="2019" name="Int. J. Syst. Evol. Microbiol.">
        <title>The Global Catalogue of Microorganisms (GCM) 10K type strain sequencing project: providing services to taxonomists for standard genome sequencing and annotation.</title>
        <authorList>
            <consortium name="The Broad Institute Genomics Platform"/>
            <consortium name="The Broad Institute Genome Sequencing Center for Infectious Disease"/>
            <person name="Wu L."/>
            <person name="Ma J."/>
        </authorList>
    </citation>
    <scope>NUCLEOTIDE SEQUENCE [LARGE SCALE GENOMIC DNA]</scope>
    <source>
        <strain evidence="3">JCM 17441</strain>
    </source>
</reference>
<sequence length="76" mass="7723">MSSTAGNEHHDAAKPAAVTAPHVAQHAAPAGRHRSTRAAAEHALHAGKHIGALVALHVAALGVLDKTPLLTLLSLH</sequence>
<dbReference type="EMBL" id="BAABAT010000037">
    <property type="protein sequence ID" value="GAA4259849.1"/>
    <property type="molecule type" value="Genomic_DNA"/>
</dbReference>
<organism evidence="2 3">
    <name type="scientific">Dactylosporangium darangshiense</name>
    <dbReference type="NCBI Taxonomy" id="579108"/>
    <lineage>
        <taxon>Bacteria</taxon>
        <taxon>Bacillati</taxon>
        <taxon>Actinomycetota</taxon>
        <taxon>Actinomycetes</taxon>
        <taxon>Micromonosporales</taxon>
        <taxon>Micromonosporaceae</taxon>
        <taxon>Dactylosporangium</taxon>
    </lineage>
</organism>
<gene>
    <name evidence="2" type="ORF">GCM10022255_086190</name>
</gene>
<evidence type="ECO:0000256" key="1">
    <source>
        <dbReference type="SAM" id="MobiDB-lite"/>
    </source>
</evidence>
<evidence type="ECO:0000313" key="3">
    <source>
        <dbReference type="Proteomes" id="UP001500620"/>
    </source>
</evidence>
<feature type="region of interest" description="Disordered" evidence="1">
    <location>
        <begin position="1"/>
        <end position="41"/>
    </location>
</feature>
<protein>
    <submittedName>
        <fullName evidence="2">Uncharacterized protein</fullName>
    </submittedName>
</protein>
<dbReference type="RefSeq" id="WP_345136765.1">
    <property type="nucleotide sequence ID" value="NZ_BAABAT010000037.1"/>
</dbReference>
<comment type="caution">
    <text evidence="2">The sequence shown here is derived from an EMBL/GenBank/DDBJ whole genome shotgun (WGS) entry which is preliminary data.</text>
</comment>
<accession>A0ABP8DMV4</accession>
<name>A0ABP8DMV4_9ACTN</name>
<keyword evidence="3" id="KW-1185">Reference proteome</keyword>
<evidence type="ECO:0000313" key="2">
    <source>
        <dbReference type="EMBL" id="GAA4259849.1"/>
    </source>
</evidence>